<protein>
    <submittedName>
        <fullName evidence="1">Uncharacterized protein</fullName>
    </submittedName>
</protein>
<organism evidence="1 2">
    <name type="scientific">Stentor coeruleus</name>
    <dbReference type="NCBI Taxonomy" id="5963"/>
    <lineage>
        <taxon>Eukaryota</taxon>
        <taxon>Sar</taxon>
        <taxon>Alveolata</taxon>
        <taxon>Ciliophora</taxon>
        <taxon>Postciliodesmatophora</taxon>
        <taxon>Heterotrichea</taxon>
        <taxon>Heterotrichida</taxon>
        <taxon>Stentoridae</taxon>
        <taxon>Stentor</taxon>
    </lineage>
</organism>
<proteinExistence type="predicted"/>
<dbReference type="Proteomes" id="UP000187209">
    <property type="component" value="Unassembled WGS sequence"/>
</dbReference>
<sequence length="210" mass="24285">MDSYDKIPESLQRLMNLLEAQLSTQNLQQIIEKAVVSIVSKHIESYITKQIEIYIDSLIQQEISKVTESYQKLISEIYEAHNKNVNLLKSIQYHIAQNVNPKIVDPIIEAFDNRNFTEGFNLLIEISDESRLFEYFKYVNLNHVNEENISQDLALRVGLWALNKPWEECVERMCMIIQKGPKLSEMLRKIVSRGEASLSKAKGIAIKKSV</sequence>
<accession>A0A1R2ARW9</accession>
<evidence type="ECO:0000313" key="2">
    <source>
        <dbReference type="Proteomes" id="UP000187209"/>
    </source>
</evidence>
<dbReference type="AlphaFoldDB" id="A0A1R2ARW9"/>
<dbReference type="EMBL" id="MPUH01001529">
    <property type="protein sequence ID" value="OMJ67283.1"/>
    <property type="molecule type" value="Genomic_DNA"/>
</dbReference>
<comment type="caution">
    <text evidence="1">The sequence shown here is derived from an EMBL/GenBank/DDBJ whole genome shotgun (WGS) entry which is preliminary data.</text>
</comment>
<reference evidence="1 2" key="1">
    <citation type="submission" date="2016-11" db="EMBL/GenBank/DDBJ databases">
        <title>The macronuclear genome of Stentor coeruleus: a giant cell with tiny introns.</title>
        <authorList>
            <person name="Slabodnick M."/>
            <person name="Ruby J.G."/>
            <person name="Reiff S.B."/>
            <person name="Swart E.C."/>
            <person name="Gosai S."/>
            <person name="Prabakaran S."/>
            <person name="Witkowska E."/>
            <person name="Larue G.E."/>
            <person name="Fisher S."/>
            <person name="Freeman R.M."/>
            <person name="Gunawardena J."/>
            <person name="Chu W."/>
            <person name="Stover N.A."/>
            <person name="Gregory B.D."/>
            <person name="Nowacki M."/>
            <person name="Derisi J."/>
            <person name="Roy S.W."/>
            <person name="Marshall W.F."/>
            <person name="Sood P."/>
        </authorList>
    </citation>
    <scope>NUCLEOTIDE SEQUENCE [LARGE SCALE GENOMIC DNA]</scope>
    <source>
        <strain evidence="1">WM001</strain>
    </source>
</reference>
<keyword evidence="2" id="KW-1185">Reference proteome</keyword>
<evidence type="ECO:0000313" key="1">
    <source>
        <dbReference type="EMBL" id="OMJ67283.1"/>
    </source>
</evidence>
<gene>
    <name evidence="1" type="ORF">SteCoe_35600</name>
</gene>
<name>A0A1R2ARW9_9CILI</name>